<keyword evidence="3" id="KW-1185">Reference proteome</keyword>
<protein>
    <recommendedName>
        <fullName evidence="1">Nucleoside phosphorylase domain-containing protein</fullName>
    </recommendedName>
</protein>
<proteinExistence type="predicted"/>
<dbReference type="EMBL" id="MDYQ01000012">
    <property type="protein sequence ID" value="PRP88246.1"/>
    <property type="molecule type" value="Genomic_DNA"/>
</dbReference>
<sequence length="287" mass="32329">MTVIHFLLILGNIFVTCVTYHWNQRILLNKLRLHYTRIFDFTMLAHYGVAGNGTFIINAPHQQPSGGFERGTNQTCKGPNAQEIKYMILIATNAEYKYFTQRWIGSIIQWTSKPLDASYNNAVCRFQAAKSIPTATLAALKFNTQYLISLGISGGLKDVKVGDVVIGTQVFLYTKNTAATTKEGKLAFQFQVDSYSILEFKPLQIDDEFVKQFQKGIADNAGLQKAVCVDQETGYIGNVLSQHQEECLTWLAQTKTNRLELMGEKLWRAQPKDRGPCGLLKLLCWSI</sequence>
<gene>
    <name evidence="2" type="ORF">PROFUN_03355</name>
</gene>
<evidence type="ECO:0000259" key="1">
    <source>
        <dbReference type="Pfam" id="PF01048"/>
    </source>
</evidence>
<dbReference type="InParanoid" id="A0A2P6NWE1"/>
<dbReference type="AlphaFoldDB" id="A0A2P6NWE1"/>
<reference evidence="2 3" key="1">
    <citation type="journal article" date="2018" name="Genome Biol. Evol.">
        <title>Multiple Roots of Fruiting Body Formation in Amoebozoa.</title>
        <authorList>
            <person name="Hillmann F."/>
            <person name="Forbes G."/>
            <person name="Novohradska S."/>
            <person name="Ferling I."/>
            <person name="Riege K."/>
            <person name="Groth M."/>
            <person name="Westermann M."/>
            <person name="Marz M."/>
            <person name="Spaller T."/>
            <person name="Winckler T."/>
            <person name="Schaap P."/>
            <person name="Glockner G."/>
        </authorList>
    </citation>
    <scope>NUCLEOTIDE SEQUENCE [LARGE SCALE GENOMIC DNA]</scope>
    <source>
        <strain evidence="2 3">Jena</strain>
    </source>
</reference>
<evidence type="ECO:0000313" key="3">
    <source>
        <dbReference type="Proteomes" id="UP000241769"/>
    </source>
</evidence>
<comment type="caution">
    <text evidence="2">The sequence shown here is derived from an EMBL/GenBank/DDBJ whole genome shotgun (WGS) entry which is preliminary data.</text>
</comment>
<dbReference type="InterPro" id="IPR000845">
    <property type="entry name" value="Nucleoside_phosphorylase_d"/>
</dbReference>
<dbReference type="GO" id="GO:0003824">
    <property type="term" value="F:catalytic activity"/>
    <property type="evidence" value="ECO:0007669"/>
    <property type="project" value="InterPro"/>
</dbReference>
<dbReference type="GO" id="GO:0009116">
    <property type="term" value="P:nucleoside metabolic process"/>
    <property type="evidence" value="ECO:0007669"/>
    <property type="project" value="InterPro"/>
</dbReference>
<feature type="domain" description="Nucleoside phosphorylase" evidence="1">
    <location>
        <begin position="132"/>
        <end position="215"/>
    </location>
</feature>
<dbReference type="InterPro" id="IPR035994">
    <property type="entry name" value="Nucleoside_phosphorylase_sf"/>
</dbReference>
<name>A0A2P6NWE1_9EUKA</name>
<dbReference type="Pfam" id="PF01048">
    <property type="entry name" value="PNP_UDP_1"/>
    <property type="match status" value="1"/>
</dbReference>
<organism evidence="2 3">
    <name type="scientific">Planoprotostelium fungivorum</name>
    <dbReference type="NCBI Taxonomy" id="1890364"/>
    <lineage>
        <taxon>Eukaryota</taxon>
        <taxon>Amoebozoa</taxon>
        <taxon>Evosea</taxon>
        <taxon>Variosea</taxon>
        <taxon>Cavosteliida</taxon>
        <taxon>Cavosteliaceae</taxon>
        <taxon>Planoprotostelium</taxon>
    </lineage>
</organism>
<evidence type="ECO:0000313" key="2">
    <source>
        <dbReference type="EMBL" id="PRP88246.1"/>
    </source>
</evidence>
<dbReference type="SUPFAM" id="SSF53167">
    <property type="entry name" value="Purine and uridine phosphorylases"/>
    <property type="match status" value="1"/>
</dbReference>
<dbReference type="Gene3D" id="3.40.50.1580">
    <property type="entry name" value="Nucleoside phosphorylase domain"/>
    <property type="match status" value="1"/>
</dbReference>
<accession>A0A2P6NWE1</accession>
<dbReference type="Proteomes" id="UP000241769">
    <property type="component" value="Unassembled WGS sequence"/>
</dbReference>